<dbReference type="Pfam" id="PF11195">
    <property type="entry name" value="Tad2-like"/>
    <property type="match status" value="1"/>
</dbReference>
<organism evidence="2 3">
    <name type="scientific">Enterococcus phage vipetofem</name>
    <dbReference type="NCBI Taxonomy" id="2719594"/>
    <lineage>
        <taxon>Viruses</taxon>
        <taxon>Duplodnaviria</taxon>
        <taxon>Heunggongvirae</taxon>
        <taxon>Uroviricota</taxon>
        <taxon>Caudoviricetes</taxon>
        <taxon>Andrewesvirinae</taxon>
        <taxon>Vipetofemvirus</taxon>
        <taxon>Vipetofemvirus vipetofem</taxon>
    </lineage>
</organism>
<gene>
    <name evidence="2" type="ORF">vipetofem_62</name>
</gene>
<keyword evidence="3" id="KW-1185">Reference proteome</keyword>
<sequence length="73" mass="8751">MKFDEAFATVSKHKNVYMSLPMWSDDVKVFCQFPDEKSKMTHKYLYVESRFGRVPWLPTQVELFSNDWKVRGI</sequence>
<proteinExistence type="predicted"/>
<protein>
    <recommendedName>
        <fullName evidence="1">Thoeris anti-defense 2-like domain-containing protein</fullName>
    </recommendedName>
</protein>
<feature type="domain" description="Thoeris anti-defense 2-like" evidence="1">
    <location>
        <begin position="1"/>
        <end position="70"/>
    </location>
</feature>
<reference evidence="3" key="1">
    <citation type="submission" date="2020-02" db="EMBL/GenBank/DDBJ databases">
        <authorList>
            <person name="Olsen N.S."/>
            <person name="Forero-Junco L."/>
            <person name="Kot W."/>
            <person name="Hansen L.H."/>
        </authorList>
    </citation>
    <scope>NUCLEOTIDE SEQUENCE [LARGE SCALE GENOMIC DNA]</scope>
</reference>
<name>A0A6G9LL35_9CAUD</name>
<dbReference type="Proteomes" id="UP000502113">
    <property type="component" value="Segment"/>
</dbReference>
<dbReference type="EMBL" id="MT119361">
    <property type="protein sequence ID" value="QIQ66360.1"/>
    <property type="molecule type" value="Genomic_DNA"/>
</dbReference>
<dbReference type="InterPro" id="IPR021361">
    <property type="entry name" value="Tad2-like_dom"/>
</dbReference>
<evidence type="ECO:0000313" key="3">
    <source>
        <dbReference type="Proteomes" id="UP000502113"/>
    </source>
</evidence>
<evidence type="ECO:0000313" key="2">
    <source>
        <dbReference type="EMBL" id="QIQ66360.1"/>
    </source>
</evidence>
<evidence type="ECO:0000259" key="1">
    <source>
        <dbReference type="Pfam" id="PF11195"/>
    </source>
</evidence>
<accession>A0A6G9LL35</accession>